<comment type="caution">
    <text evidence="1">The sequence shown here is derived from an EMBL/GenBank/DDBJ whole genome shotgun (WGS) entry which is preliminary data.</text>
</comment>
<organism evidence="1 2">
    <name type="scientific">Novipirellula aureliae</name>
    <dbReference type="NCBI Taxonomy" id="2527966"/>
    <lineage>
        <taxon>Bacteria</taxon>
        <taxon>Pseudomonadati</taxon>
        <taxon>Planctomycetota</taxon>
        <taxon>Planctomycetia</taxon>
        <taxon>Pirellulales</taxon>
        <taxon>Pirellulaceae</taxon>
        <taxon>Novipirellula</taxon>
    </lineage>
</organism>
<evidence type="ECO:0008006" key="3">
    <source>
        <dbReference type="Google" id="ProtNLM"/>
    </source>
</evidence>
<dbReference type="AlphaFoldDB" id="A0A5C6DTT4"/>
<dbReference type="Proteomes" id="UP000315471">
    <property type="component" value="Unassembled WGS sequence"/>
</dbReference>
<dbReference type="Gene3D" id="3.10.180.10">
    <property type="entry name" value="2,3-Dihydroxybiphenyl 1,2-Dioxygenase, domain 1"/>
    <property type="match status" value="1"/>
</dbReference>
<evidence type="ECO:0000313" key="1">
    <source>
        <dbReference type="EMBL" id="TWU40128.1"/>
    </source>
</evidence>
<keyword evidence="2" id="KW-1185">Reference proteome</keyword>
<sequence>MIFVNFPVVDLKALMAFYEAIGFENIPLFTDETAVRHFN</sequence>
<dbReference type="EMBL" id="SJPY01000005">
    <property type="protein sequence ID" value="TWU40128.1"/>
    <property type="molecule type" value="Genomic_DNA"/>
</dbReference>
<reference evidence="1 2" key="1">
    <citation type="submission" date="2019-02" db="EMBL/GenBank/DDBJ databases">
        <title>Deep-cultivation of Planctomycetes and their phenomic and genomic characterization uncovers novel biology.</title>
        <authorList>
            <person name="Wiegand S."/>
            <person name="Jogler M."/>
            <person name="Boedeker C."/>
            <person name="Pinto D."/>
            <person name="Vollmers J."/>
            <person name="Rivas-Marin E."/>
            <person name="Kohn T."/>
            <person name="Peeters S.H."/>
            <person name="Heuer A."/>
            <person name="Rast P."/>
            <person name="Oberbeckmann S."/>
            <person name="Bunk B."/>
            <person name="Jeske O."/>
            <person name="Meyerdierks A."/>
            <person name="Storesund J.E."/>
            <person name="Kallscheuer N."/>
            <person name="Luecker S."/>
            <person name="Lage O.M."/>
            <person name="Pohl T."/>
            <person name="Merkel B.J."/>
            <person name="Hornburger P."/>
            <person name="Mueller R.-W."/>
            <person name="Bruemmer F."/>
            <person name="Labrenz M."/>
            <person name="Spormann A.M."/>
            <person name="Op Den Camp H."/>
            <person name="Overmann J."/>
            <person name="Amann R."/>
            <person name="Jetten M.S.M."/>
            <person name="Mascher T."/>
            <person name="Medema M.H."/>
            <person name="Devos D.P."/>
            <person name="Kaster A.-K."/>
            <person name="Ovreas L."/>
            <person name="Rohde M."/>
            <person name="Galperin M.Y."/>
            <person name="Jogler C."/>
        </authorList>
    </citation>
    <scope>NUCLEOTIDE SEQUENCE [LARGE SCALE GENOMIC DNA]</scope>
    <source>
        <strain evidence="1 2">Q31b</strain>
    </source>
</reference>
<dbReference type="SUPFAM" id="SSF54593">
    <property type="entry name" value="Glyoxalase/Bleomycin resistance protein/Dihydroxybiphenyl dioxygenase"/>
    <property type="match status" value="1"/>
</dbReference>
<proteinExistence type="predicted"/>
<name>A0A5C6DTT4_9BACT</name>
<protein>
    <recommendedName>
        <fullName evidence="3">Glyoxalase-like domain protein</fullName>
    </recommendedName>
</protein>
<accession>A0A5C6DTT4</accession>
<dbReference type="InterPro" id="IPR029068">
    <property type="entry name" value="Glyas_Bleomycin-R_OHBP_Dase"/>
</dbReference>
<gene>
    <name evidence="1" type="ORF">Q31b_34730</name>
</gene>
<evidence type="ECO:0000313" key="2">
    <source>
        <dbReference type="Proteomes" id="UP000315471"/>
    </source>
</evidence>